<keyword evidence="3" id="KW-1185">Reference proteome</keyword>
<dbReference type="Proteomes" id="UP001497516">
    <property type="component" value="Chromosome 8"/>
</dbReference>
<protein>
    <submittedName>
        <fullName evidence="2">Uncharacterized protein</fullName>
    </submittedName>
</protein>
<dbReference type="EMBL" id="OZ034821">
    <property type="protein sequence ID" value="CAL1406183.1"/>
    <property type="molecule type" value="Genomic_DNA"/>
</dbReference>
<evidence type="ECO:0000313" key="2">
    <source>
        <dbReference type="EMBL" id="CAL1406183.1"/>
    </source>
</evidence>
<proteinExistence type="predicted"/>
<organism evidence="2 3">
    <name type="scientific">Linum trigynum</name>
    <dbReference type="NCBI Taxonomy" id="586398"/>
    <lineage>
        <taxon>Eukaryota</taxon>
        <taxon>Viridiplantae</taxon>
        <taxon>Streptophyta</taxon>
        <taxon>Embryophyta</taxon>
        <taxon>Tracheophyta</taxon>
        <taxon>Spermatophyta</taxon>
        <taxon>Magnoliopsida</taxon>
        <taxon>eudicotyledons</taxon>
        <taxon>Gunneridae</taxon>
        <taxon>Pentapetalae</taxon>
        <taxon>rosids</taxon>
        <taxon>fabids</taxon>
        <taxon>Malpighiales</taxon>
        <taxon>Linaceae</taxon>
        <taxon>Linum</taxon>
    </lineage>
</organism>
<evidence type="ECO:0000313" key="3">
    <source>
        <dbReference type="Proteomes" id="UP001497516"/>
    </source>
</evidence>
<feature type="region of interest" description="Disordered" evidence="1">
    <location>
        <begin position="83"/>
        <end position="105"/>
    </location>
</feature>
<gene>
    <name evidence="2" type="ORF">LTRI10_LOCUS45924</name>
</gene>
<evidence type="ECO:0000256" key="1">
    <source>
        <dbReference type="SAM" id="MobiDB-lite"/>
    </source>
</evidence>
<accession>A0AAV2G8L0</accession>
<reference evidence="2 3" key="1">
    <citation type="submission" date="2024-04" db="EMBL/GenBank/DDBJ databases">
        <authorList>
            <person name="Fracassetti M."/>
        </authorList>
    </citation>
    <scope>NUCLEOTIDE SEQUENCE [LARGE SCALE GENOMIC DNA]</scope>
</reference>
<name>A0AAV2G8L0_9ROSI</name>
<dbReference type="AlphaFoldDB" id="A0AAV2G8L0"/>
<sequence>MPEYVDSNLQEGLYLDELVDHEQEYDHGPWSNGLGWLGANELSLVGRAKVGGGPGGSRNEPGRTWEVGRVVGLGKTKLVGPRWRTEVGQTSSGRPESGQAMVEPG</sequence>